<evidence type="ECO:0000256" key="1">
    <source>
        <dbReference type="ARBA" id="ARBA00022723"/>
    </source>
</evidence>
<sequence length="452" mass="51363">MSSDHSAVPAKKRRVQRACDLCRRKRKACDGLRMSEHRCSTCVENGVPCTYYGAVAKRETYVQGLEARLEKTEQLLRKVSGKDAPEFGWSADSAVLGASNSLATTDVGPGVELAALTIRAMSISGPPGPHPEDLEHIQLEKDIDDLELNEHHQRFQDKSSASMLTKAVVVLRQEYEEKELHWESRRMKFWSYSPTKDKVPHEGALAFPEQDLLASLINLYFINVNLFYPVLHRPTLEKCIKDNLHTTDPDFGAVLLLVCAIGSRYSDDHSVLGPEEESLRCGWKYFDQVPQTINHFFSPPKLYHLQYYALATIFLEPSTPSACWALIGLGLRLAQDVGVHRARSRGARPTAEEELWKRGFWVLVSMDRQIAAMRCDTISWFYMKIPSELPFPHIHNPFTIPSNVPVIPYVSFYWNMSCARMHTAGIEPWKSVRQFPIGFWKTSFRSAARPIP</sequence>
<dbReference type="SUPFAM" id="SSF57701">
    <property type="entry name" value="Zn2/Cys6 DNA-binding domain"/>
    <property type="match status" value="1"/>
</dbReference>
<accession>A0AAD7B1B7</accession>
<keyword evidence="1" id="KW-0479">Metal-binding</keyword>
<keyword evidence="5" id="KW-1185">Reference proteome</keyword>
<dbReference type="InterPro" id="IPR050987">
    <property type="entry name" value="AtrR-like"/>
</dbReference>
<dbReference type="InterPro" id="IPR007219">
    <property type="entry name" value="XnlR_reg_dom"/>
</dbReference>
<dbReference type="EMBL" id="JARKIF010000048">
    <property type="protein sequence ID" value="KAJ7607701.1"/>
    <property type="molecule type" value="Genomic_DNA"/>
</dbReference>
<dbReference type="Proteomes" id="UP001221142">
    <property type="component" value="Unassembled WGS sequence"/>
</dbReference>
<dbReference type="GO" id="GO:0006351">
    <property type="term" value="P:DNA-templated transcription"/>
    <property type="evidence" value="ECO:0007669"/>
    <property type="project" value="InterPro"/>
</dbReference>
<evidence type="ECO:0000313" key="4">
    <source>
        <dbReference type="EMBL" id="KAJ7607701.1"/>
    </source>
</evidence>
<dbReference type="InterPro" id="IPR036864">
    <property type="entry name" value="Zn2-C6_fun-type_DNA-bd_sf"/>
</dbReference>
<dbReference type="CDD" id="cd00067">
    <property type="entry name" value="GAL4"/>
    <property type="match status" value="1"/>
</dbReference>
<dbReference type="GO" id="GO:0008270">
    <property type="term" value="F:zinc ion binding"/>
    <property type="evidence" value="ECO:0007669"/>
    <property type="project" value="InterPro"/>
</dbReference>
<feature type="domain" description="Zn(2)-C6 fungal-type" evidence="3">
    <location>
        <begin position="18"/>
        <end position="51"/>
    </location>
</feature>
<dbReference type="SMART" id="SM00066">
    <property type="entry name" value="GAL4"/>
    <property type="match status" value="1"/>
</dbReference>
<dbReference type="Gene3D" id="4.10.240.10">
    <property type="entry name" value="Zn(2)-C6 fungal-type DNA-binding domain"/>
    <property type="match status" value="1"/>
</dbReference>
<name>A0AAD7B1B7_9AGAR</name>
<comment type="caution">
    <text evidence="4">The sequence shown here is derived from an EMBL/GenBank/DDBJ whole genome shotgun (WGS) entry which is preliminary data.</text>
</comment>
<evidence type="ECO:0000256" key="2">
    <source>
        <dbReference type="ARBA" id="ARBA00023242"/>
    </source>
</evidence>
<dbReference type="GO" id="GO:0000981">
    <property type="term" value="F:DNA-binding transcription factor activity, RNA polymerase II-specific"/>
    <property type="evidence" value="ECO:0007669"/>
    <property type="project" value="InterPro"/>
</dbReference>
<dbReference type="SMART" id="SM00906">
    <property type="entry name" value="Fungal_trans"/>
    <property type="match status" value="1"/>
</dbReference>
<dbReference type="InterPro" id="IPR001138">
    <property type="entry name" value="Zn2Cys6_DnaBD"/>
</dbReference>
<dbReference type="CDD" id="cd12148">
    <property type="entry name" value="fungal_TF_MHR"/>
    <property type="match status" value="1"/>
</dbReference>
<dbReference type="Pfam" id="PF00172">
    <property type="entry name" value="Zn_clus"/>
    <property type="match status" value="1"/>
</dbReference>
<dbReference type="PROSITE" id="PS00463">
    <property type="entry name" value="ZN2_CY6_FUNGAL_1"/>
    <property type="match status" value="1"/>
</dbReference>
<evidence type="ECO:0000259" key="3">
    <source>
        <dbReference type="PROSITE" id="PS50048"/>
    </source>
</evidence>
<dbReference type="Pfam" id="PF04082">
    <property type="entry name" value="Fungal_trans"/>
    <property type="match status" value="1"/>
</dbReference>
<gene>
    <name evidence="4" type="ORF">FB45DRAFT_846586</name>
</gene>
<organism evidence="4 5">
    <name type="scientific">Roridomyces roridus</name>
    <dbReference type="NCBI Taxonomy" id="1738132"/>
    <lineage>
        <taxon>Eukaryota</taxon>
        <taxon>Fungi</taxon>
        <taxon>Dikarya</taxon>
        <taxon>Basidiomycota</taxon>
        <taxon>Agaricomycotina</taxon>
        <taxon>Agaricomycetes</taxon>
        <taxon>Agaricomycetidae</taxon>
        <taxon>Agaricales</taxon>
        <taxon>Marasmiineae</taxon>
        <taxon>Mycenaceae</taxon>
        <taxon>Roridomyces</taxon>
    </lineage>
</organism>
<dbReference type="PANTHER" id="PTHR46910">
    <property type="entry name" value="TRANSCRIPTION FACTOR PDR1"/>
    <property type="match status" value="1"/>
</dbReference>
<dbReference type="GO" id="GO:0003677">
    <property type="term" value="F:DNA binding"/>
    <property type="evidence" value="ECO:0007669"/>
    <property type="project" value="InterPro"/>
</dbReference>
<keyword evidence="2" id="KW-0539">Nucleus</keyword>
<dbReference type="PROSITE" id="PS50048">
    <property type="entry name" value="ZN2_CY6_FUNGAL_2"/>
    <property type="match status" value="1"/>
</dbReference>
<dbReference type="PANTHER" id="PTHR46910:SF38">
    <property type="entry name" value="ZN(2)-C6 FUNGAL-TYPE DOMAIN-CONTAINING PROTEIN"/>
    <property type="match status" value="1"/>
</dbReference>
<evidence type="ECO:0000313" key="5">
    <source>
        <dbReference type="Proteomes" id="UP001221142"/>
    </source>
</evidence>
<protein>
    <submittedName>
        <fullName evidence="4">Fungal-specific transcription factor domain-containing protein</fullName>
    </submittedName>
</protein>
<proteinExistence type="predicted"/>
<reference evidence="4" key="1">
    <citation type="submission" date="2023-03" db="EMBL/GenBank/DDBJ databases">
        <title>Massive genome expansion in bonnet fungi (Mycena s.s.) driven by repeated elements and novel gene families across ecological guilds.</title>
        <authorList>
            <consortium name="Lawrence Berkeley National Laboratory"/>
            <person name="Harder C.B."/>
            <person name="Miyauchi S."/>
            <person name="Viragh M."/>
            <person name="Kuo A."/>
            <person name="Thoen E."/>
            <person name="Andreopoulos B."/>
            <person name="Lu D."/>
            <person name="Skrede I."/>
            <person name="Drula E."/>
            <person name="Henrissat B."/>
            <person name="Morin E."/>
            <person name="Kohler A."/>
            <person name="Barry K."/>
            <person name="LaButti K."/>
            <person name="Morin E."/>
            <person name="Salamov A."/>
            <person name="Lipzen A."/>
            <person name="Mereny Z."/>
            <person name="Hegedus B."/>
            <person name="Baldrian P."/>
            <person name="Stursova M."/>
            <person name="Weitz H."/>
            <person name="Taylor A."/>
            <person name="Grigoriev I.V."/>
            <person name="Nagy L.G."/>
            <person name="Martin F."/>
            <person name="Kauserud H."/>
        </authorList>
    </citation>
    <scope>NUCLEOTIDE SEQUENCE</scope>
    <source>
        <strain evidence="4">9284</strain>
    </source>
</reference>
<dbReference type="AlphaFoldDB" id="A0AAD7B1B7"/>